<feature type="coiled-coil region" evidence="1">
    <location>
        <begin position="1639"/>
        <end position="1669"/>
    </location>
</feature>
<dbReference type="Proteomes" id="UP001141806">
    <property type="component" value="Unassembled WGS sequence"/>
</dbReference>
<evidence type="ECO:0000256" key="2">
    <source>
        <dbReference type="SAM" id="MobiDB-lite"/>
    </source>
</evidence>
<feature type="coiled-coil region" evidence="1">
    <location>
        <begin position="1034"/>
        <end position="1096"/>
    </location>
</feature>
<feature type="coiled-coil region" evidence="1">
    <location>
        <begin position="950"/>
        <end position="977"/>
    </location>
</feature>
<dbReference type="EMBL" id="JAMYWD010000008">
    <property type="protein sequence ID" value="KAJ4962944.1"/>
    <property type="molecule type" value="Genomic_DNA"/>
</dbReference>
<reference evidence="3" key="1">
    <citation type="journal article" date="2023" name="Plant J.">
        <title>The genome of the king protea, Protea cynaroides.</title>
        <authorList>
            <person name="Chang J."/>
            <person name="Duong T.A."/>
            <person name="Schoeman C."/>
            <person name="Ma X."/>
            <person name="Roodt D."/>
            <person name="Barker N."/>
            <person name="Li Z."/>
            <person name="Van de Peer Y."/>
            <person name="Mizrachi E."/>
        </authorList>
    </citation>
    <scope>NUCLEOTIDE SEQUENCE</scope>
    <source>
        <tissue evidence="3">Young leaves</tissue>
    </source>
</reference>
<evidence type="ECO:0000256" key="1">
    <source>
        <dbReference type="SAM" id="Coils"/>
    </source>
</evidence>
<evidence type="ECO:0000313" key="3">
    <source>
        <dbReference type="EMBL" id="KAJ4962944.1"/>
    </source>
</evidence>
<feature type="region of interest" description="Disordered" evidence="2">
    <location>
        <begin position="1"/>
        <end position="62"/>
    </location>
</feature>
<feature type="coiled-coil region" evidence="1">
    <location>
        <begin position="620"/>
        <end position="647"/>
    </location>
</feature>
<feature type="coiled-coil region" evidence="1">
    <location>
        <begin position="1306"/>
        <end position="1340"/>
    </location>
</feature>
<protein>
    <submittedName>
        <fullName evidence="3">Uncharacterized protein</fullName>
    </submittedName>
</protein>
<proteinExistence type="predicted"/>
<organism evidence="3 4">
    <name type="scientific">Protea cynaroides</name>
    <dbReference type="NCBI Taxonomy" id="273540"/>
    <lineage>
        <taxon>Eukaryota</taxon>
        <taxon>Viridiplantae</taxon>
        <taxon>Streptophyta</taxon>
        <taxon>Embryophyta</taxon>
        <taxon>Tracheophyta</taxon>
        <taxon>Spermatophyta</taxon>
        <taxon>Magnoliopsida</taxon>
        <taxon>Proteales</taxon>
        <taxon>Proteaceae</taxon>
        <taxon>Protea</taxon>
    </lineage>
</organism>
<keyword evidence="4" id="KW-1185">Reference proteome</keyword>
<dbReference type="PANTHER" id="PTHR43939:SF50">
    <property type="entry name" value="NUCLEOPORIN"/>
    <property type="match status" value="1"/>
</dbReference>
<keyword evidence="1" id="KW-0175">Coiled coil</keyword>
<feature type="coiled-coil region" evidence="1">
    <location>
        <begin position="2673"/>
        <end position="2707"/>
    </location>
</feature>
<comment type="caution">
    <text evidence="3">The sequence shown here is derived from an EMBL/GenBank/DDBJ whole genome shotgun (WGS) entry which is preliminary data.</text>
</comment>
<sequence>MEKNKNRTDLLAAGRKKLQQFRQKKETKGSSHGKSAHKTSKRDHEVDGELPSTADKRSAPSAVAEIGSALPAAADVEPVDSVIVECTGNIVAPEADVSIFNPSVSTVSVDSGSGEYVRASDSSLEPKVDSELAPAAFEPLALPVGFDRAAAPLVVTADALSAVSHSMGDSVALDADASIINSSSFPAASESSSRETIMNGDSVREPVNIGKGELRSTDDANTEGEVDVPVSVVMEGSNIEMFGQADQAQVDSLGTLGREVVVGGASTHEAEFVPVYLEASDSVTASVQTEESNLGEVKVSFSSPEDNHSMSLVQAREDQEADGMGSIQFNGNIKESHGSSLGGGNSEVGSVKVELERDWRLVEPEQVENGGNPAEAGAAVEDTKQAIHEVERTNEGDRVNVSAEATHKLEGSCVGDGHVFVEASDVAEETPPTDQTDPQVMLKAQKDDAVTGSSYEENRGTQHPSPDLKAVSKEQAQGVVEQAKTGVEVYVQQYLPEGDVVLVGERPERPLETKMKGSLGGQTVSLGSGDLIQLQEVLRRLDEDELKFLLKSRELSCQADSSDIGGTFIPGNGHADILVSLKEQLYLTNVAKEVLHLQLVEQDKLHVEFDQLNCHRVDEISKLSASLKEMQESNISLSKELVECRIELLAATTRAAELETQLCTKMGEVEDITVGNFGLQSKLERSQEELENLLTELADYKGLVDSLQMENANLNGNLILVTEERKKLEEEKEFLSHENDGLLAQLLDHQKQFALEQGQHLQLEVHLEEAITRLNQLTDEYICLSSSLDIHKVNLISSMEERKKLEEEKVDFVYQNEKLSAELVNHQDQLATQKCKLLQLEVDLKESIARLEQLTDENIILSSSLDVHKEKIEEIDNRHIQLLPESEEGGNQQEGSNVLNMVHHDAIVDEDSHQIPDKRDGEIFMARPAVHTTVESLPLELLKKDCLDVCVGLKDHLEEVERIIHELEKEIEVMQSHSAALSRSGGKIAGSGVSKLIQAFESKVNLDENDSEQVASTEGEKLLADPFKLAKEQMGNMRDVLKELYQDAEKANELFREEKDKTKLAIVASNELMVLYETLKHEKSNLEVENGELKVQCEISKQQSFDTEAKNNDLINKLTVYQSRVGDLESQLHGIQKSSDEMATIVFSEVGNLQKEVGNMTSTIEQEWSSAVVTIIQAVEMLDTSIEKLLSPTISVGCSSGMDFGCHIAASVTAATKTIEYLHKKLESANSDCESIRSLYDELDKKLSDTHERNEMAVDVLDKIHRDIRKLIDSCRGMDESDMNLNDVKLRDPLEPTSYEPLIEQLGKLLGERLQLESANNELKSELMNRMHDIEELNRKCLDSKAILKLVEDVDRVVKLEAVEVDSDRPPFLLLESAVSVLVQKYQEANDHLSLSKEDFESKVTELSELQAKMHHIMSVNVRQEDEICLLKGSSLKLEEELKALRSELQVKVSELEQSEQRVSTLREKLSIAVAKGKGLVVQRDSLKQSLAEISTELERCSQELQIKDGRIHEVETKLKTYSEAGERIEALESELSYIRNSATGLRESFLLKDSVLQRIEEILEDLELPEHFHSRDIIEKIDWLARSVNGNLLPLTDWDQKSSVGGGSYSDAGFVVMDSWKEDFLPSSNTSDDLRRKYEELESKFYGLAEQNEMLEQSLMERNNLVQRWEEVFDKINMPSHLRSMDPEDRIVWLGNALSEAHRDRDSFLQKIENFEAYCGALTADMEELQGKISDLEASLDVVTQEKVLLSTSMESLSREHEKVSEKAIEYELEKDNLQNELTSLQAKFVEKLENEEYHQNIEVEIGKLQVLVSDALQSHGADDAVSTGSSVAHLEGSLRKLIDNYTTLTSEKPVAREIVKEDDTEEADMVTNAADVKERDVVVLKKQIEDALGNLALVKEERDEIIVNRNSLVTEVETLSRQKYDLQERLNQEEQKLVATREKLNVAVRKGKGLVQQRDSLKQNIEVMNTEVERLKGELAHKENALVHYEQKTKDLCTYVEKTEALESERILLEKRLAELEQSLQEREQTLSRLFYTLQAIDLGDEYNNNNIDPVEKLGRIGGLCVDLREALTSAEHEARKSKRAADLLVTELNEVNERADSLQEELAKTEAVLAQLSKERDIAETAKVESLLRLEKLISEYSDERKFQYEEIMKFEAAIDQLKKGYFDFNSLLEEVFSNELAVLYNVEASMQSWLKQIDGNDLVDLHLLKLNEVKFPARVSPSEKMTRKFFENRNMIEAFGHVDNGLQECVTEIGTLQGKLYKHSDAFEQQANNLYKEMETVHRELASWKESLEKDKDIEVHVLRRHVSLLYEACSHAILVIDNKKAQMVGSSLASVLLESGVNSKLLRLADKQEPVDSFTEEHIRSMSDNLLVAVTDSENIQAEIVAGSQKELKSTIVSLQKEIEEKDIQGKRICEQLVKQIKEAEAVAASYLVDLESTKTRVHTTENKLEAVEKERNLLELQLKELQEREASSKELQDKIRSLTALITAKEQEIESLMQALDEEESQMEGLTRKIDELEKALQQKNLELETLEASRGKALAKLSITVSKFEELHHMSESLLSEVENLQSELQDRDAEVSFLRQEVTRCTNEVLAASQENNKRHSNESHELVTWLSMMTSRLGVHDELPDDKKGIQVQAYKEILEWQITSIVSELENLRVRVQRGDALLEAESSRVEELLHREEILENALREKETQLSMLQGAVVSGQAPMTSSEILEIEPVMNKRTVAGTSIAPHVRSLRKANSDQVAISIDMDQRSSMLDDVDDDKVHGFKSLTMSRIVPRFTRPVTDMIDGLWVSCDRALMRQPSLRLGIIIYWAVLHTLLATFIV</sequence>
<feature type="coiled-coil region" evidence="1">
    <location>
        <begin position="1883"/>
        <end position="2032"/>
    </location>
</feature>
<feature type="region of interest" description="Disordered" evidence="2">
    <location>
        <begin position="445"/>
        <end position="475"/>
    </location>
</feature>
<feature type="coiled-coil region" evidence="1">
    <location>
        <begin position="1435"/>
        <end position="1535"/>
    </location>
</feature>
<feature type="coiled-coil region" evidence="1">
    <location>
        <begin position="1720"/>
        <end position="1796"/>
    </location>
</feature>
<name>A0A9Q0K3Y3_9MAGN</name>
<accession>A0A9Q0K3Y3</accession>
<gene>
    <name evidence="3" type="ORF">NE237_022883</name>
</gene>
<feature type="coiled-coil region" evidence="1">
    <location>
        <begin position="2440"/>
        <end position="2589"/>
    </location>
</feature>
<feature type="coiled-coil region" evidence="1">
    <location>
        <begin position="2088"/>
        <end position="2129"/>
    </location>
</feature>
<dbReference type="PANTHER" id="PTHR43939">
    <property type="entry name" value="COILED-COIL DOMAIN-CONTAINING PROTEIN 158"/>
    <property type="match status" value="1"/>
</dbReference>
<evidence type="ECO:0000313" key="4">
    <source>
        <dbReference type="Proteomes" id="UP001141806"/>
    </source>
</evidence>
<dbReference type="OrthoDB" id="649641at2759"/>
<feature type="coiled-coil region" evidence="1">
    <location>
        <begin position="676"/>
        <end position="857"/>
    </location>
</feature>